<feature type="active site" description="Proton donor/acceptor" evidence="10">
    <location>
        <position position="267"/>
    </location>
</feature>
<feature type="domain" description="Histone acetyltransferase type B catalytic subunit C-terminal" evidence="15">
    <location>
        <begin position="277"/>
        <end position="328"/>
    </location>
</feature>
<feature type="region of interest" description="Interaction with histone H4 N-terminus" evidence="11">
    <location>
        <begin position="216"/>
        <end position="218"/>
    </location>
</feature>
<keyword evidence="6" id="KW-0539">Nucleus</keyword>
<evidence type="ECO:0000259" key="15">
    <source>
        <dbReference type="Pfam" id="PF21183"/>
    </source>
</evidence>
<dbReference type="Gene3D" id="1.10.10.390">
    <property type="match status" value="1"/>
</dbReference>
<evidence type="ECO:0000256" key="8">
    <source>
        <dbReference type="ARBA" id="ARBA00048017"/>
    </source>
</evidence>
<evidence type="ECO:0000256" key="13">
    <source>
        <dbReference type="SAM" id="Coils"/>
    </source>
</evidence>
<evidence type="ECO:0000256" key="7">
    <source>
        <dbReference type="ARBA" id="ARBA00023315"/>
    </source>
</evidence>
<feature type="coiled-coil region" evidence="13">
    <location>
        <begin position="378"/>
        <end position="405"/>
    </location>
</feature>
<sequence length="414" mass="48041">MALLSQLEQFVASALEAVEFKLIREGEKPEDAKPFHPEMAHQIFGEKENIFGYKDLKVQIYYSAGPLDVYFNTSYSKKIDDLKLDGMKGDDIDKAVSELMPGGCYYTSLDEFLSVVNKKSADFKPMGNKVFDFSIPESGSNVDGEKQREFEIYQCDMNTPNFLKYHAKFESMIFWFVDAASNIIHDPQWEFFVVFEKYKTSSGDIRYVSVGYTTVYLYFSYPENIRPRISQMFVLPPFQRMGIGSKIIEAIYSYYGSKPNVTDITVEEPSDIFQEMRSAVDAKFCKNLESFSPEKLKAGLSKEMLNEAKEKFKINPKQCRIVYEILKLGVINCKDPKEYRDYRLEVKKRLTMYFAKQKRDLLRAEKRGVNIANALATLPTDEQRLEQLQIDYKKIEDTYKKILKKINQEVSNTI</sequence>
<feature type="domain" description="Histone acetyl transferase HAT1 N-terminal" evidence="14">
    <location>
        <begin position="11"/>
        <end position="178"/>
    </location>
</feature>
<evidence type="ECO:0000256" key="4">
    <source>
        <dbReference type="ARBA" id="ARBA00021268"/>
    </source>
</evidence>
<comment type="similarity">
    <text evidence="2 9">Belongs to the HAT1 family.</text>
</comment>
<dbReference type="GO" id="GO:0004402">
    <property type="term" value="F:histone acetyltransferase activity"/>
    <property type="evidence" value="ECO:0007669"/>
    <property type="project" value="UniProtKB-UniRule"/>
</dbReference>
<dbReference type="CDD" id="cd04301">
    <property type="entry name" value="NAT_SF"/>
    <property type="match status" value="1"/>
</dbReference>
<dbReference type="InterPro" id="IPR013523">
    <property type="entry name" value="Hist_AcTrfase_HAT1_C"/>
</dbReference>
<evidence type="ECO:0000259" key="14">
    <source>
        <dbReference type="Pfam" id="PF10394"/>
    </source>
</evidence>
<organism evidence="16">
    <name type="scientific">Culicoides sonorensis</name>
    <name type="common">Biting midge</name>
    <dbReference type="NCBI Taxonomy" id="179676"/>
    <lineage>
        <taxon>Eukaryota</taxon>
        <taxon>Metazoa</taxon>
        <taxon>Ecdysozoa</taxon>
        <taxon>Arthropoda</taxon>
        <taxon>Hexapoda</taxon>
        <taxon>Insecta</taxon>
        <taxon>Pterygota</taxon>
        <taxon>Neoptera</taxon>
        <taxon>Endopterygota</taxon>
        <taxon>Diptera</taxon>
        <taxon>Nematocera</taxon>
        <taxon>Chironomoidea</taxon>
        <taxon>Ceratopogonidae</taxon>
        <taxon>Ceratopogoninae</taxon>
        <taxon>Culicoides</taxon>
        <taxon>Monoculicoides</taxon>
    </lineage>
</organism>
<evidence type="ECO:0000256" key="6">
    <source>
        <dbReference type="ARBA" id="ARBA00023242"/>
    </source>
</evidence>
<dbReference type="Pfam" id="PF10394">
    <property type="entry name" value="Hat1_N"/>
    <property type="match status" value="1"/>
</dbReference>
<evidence type="ECO:0000256" key="5">
    <source>
        <dbReference type="ARBA" id="ARBA00022679"/>
    </source>
</evidence>
<dbReference type="PIRSF" id="PIRSF038084">
    <property type="entry name" value="HAT-B_cat"/>
    <property type="match status" value="1"/>
</dbReference>
<dbReference type="InterPro" id="IPR048776">
    <property type="entry name" value="HAT1_C"/>
</dbReference>
<dbReference type="InterPro" id="IPR037113">
    <property type="entry name" value="Hat1_N_sf"/>
</dbReference>
<dbReference type="Gene3D" id="3.40.630.30">
    <property type="match status" value="1"/>
</dbReference>
<keyword evidence="5 9" id="KW-0808">Transferase</keyword>
<dbReference type="GO" id="GO:0042393">
    <property type="term" value="F:histone binding"/>
    <property type="evidence" value="ECO:0007669"/>
    <property type="project" value="InterPro"/>
</dbReference>
<feature type="region of interest" description="Interaction with histone H4 N-terminus" evidence="11">
    <location>
        <begin position="46"/>
        <end position="48"/>
    </location>
</feature>
<name>A0A336KDZ6_CULSO</name>
<dbReference type="EC" id="2.3.1.48" evidence="3 9"/>
<evidence type="ECO:0000256" key="2">
    <source>
        <dbReference type="ARBA" id="ARBA00010543"/>
    </source>
</evidence>
<dbReference type="Gene3D" id="3.90.360.10">
    <property type="entry name" value="Histone acetyl transferase 1 (HAT1), N-terminal domain"/>
    <property type="match status" value="1"/>
</dbReference>
<dbReference type="GO" id="GO:0005634">
    <property type="term" value="C:nucleus"/>
    <property type="evidence" value="ECO:0007669"/>
    <property type="project" value="UniProtKB-SubCell"/>
</dbReference>
<proteinExistence type="inferred from homology"/>
<dbReference type="GO" id="GO:0000781">
    <property type="term" value="C:chromosome, telomeric region"/>
    <property type="evidence" value="ECO:0007669"/>
    <property type="project" value="GOC"/>
</dbReference>
<keyword evidence="7 9" id="KW-0012">Acyltransferase</keyword>
<accession>A0A336KDZ6</accession>
<dbReference type="PANTHER" id="PTHR12046">
    <property type="entry name" value="HISTONE ACETYLTRANSFERASE TYPE B CATALYTIC SUBUNIT"/>
    <property type="match status" value="1"/>
</dbReference>
<comment type="catalytic activity">
    <reaction evidence="8 9">
        <text>L-lysyl-[protein] + acetyl-CoA = N(6)-acetyl-L-lysyl-[protein] + CoA + H(+)</text>
        <dbReference type="Rhea" id="RHEA:45948"/>
        <dbReference type="Rhea" id="RHEA-COMP:9752"/>
        <dbReference type="Rhea" id="RHEA-COMP:10731"/>
        <dbReference type="ChEBI" id="CHEBI:15378"/>
        <dbReference type="ChEBI" id="CHEBI:29969"/>
        <dbReference type="ChEBI" id="CHEBI:57287"/>
        <dbReference type="ChEBI" id="CHEBI:57288"/>
        <dbReference type="ChEBI" id="CHEBI:61930"/>
        <dbReference type="EC" id="2.3.1.48"/>
    </reaction>
</comment>
<protein>
    <recommendedName>
        <fullName evidence="4 9">Histone acetyltransferase type B catalytic subunit</fullName>
        <ecNumber evidence="3 9">2.3.1.48</ecNumber>
    </recommendedName>
</protein>
<evidence type="ECO:0000256" key="9">
    <source>
        <dbReference type="PIRNR" id="PIRNR038084"/>
    </source>
</evidence>
<evidence type="ECO:0000256" key="1">
    <source>
        <dbReference type="ARBA" id="ARBA00004123"/>
    </source>
</evidence>
<dbReference type="EMBL" id="UFQT01000344">
    <property type="protein sequence ID" value="SSX23410.1"/>
    <property type="molecule type" value="Genomic_DNA"/>
</dbReference>
<dbReference type="SUPFAM" id="SSF55729">
    <property type="entry name" value="Acyl-CoA N-acyltransferases (Nat)"/>
    <property type="match status" value="1"/>
</dbReference>
<dbReference type="AlphaFoldDB" id="A0A336KDZ6"/>
<comment type="subcellular location">
    <subcellularLocation>
        <location evidence="1">Nucleus</location>
    </subcellularLocation>
</comment>
<dbReference type="VEuPathDB" id="VectorBase:CSON008944"/>
<keyword evidence="13" id="KW-0175">Coiled coil</keyword>
<reference evidence="16" key="1">
    <citation type="submission" date="2018-04" db="EMBL/GenBank/DDBJ databases">
        <authorList>
            <person name="Go L.Y."/>
            <person name="Mitchell J.A."/>
        </authorList>
    </citation>
    <scope>NUCLEOTIDE SEQUENCE</scope>
    <source>
        <tissue evidence="16">Whole organism</tissue>
    </source>
</reference>
<reference evidence="17" key="2">
    <citation type="submission" date="2018-07" db="EMBL/GenBank/DDBJ databases">
        <authorList>
            <person name="Quirk P.G."/>
            <person name="Krulwich T.A."/>
        </authorList>
    </citation>
    <scope>NUCLEOTIDE SEQUENCE</scope>
</reference>
<dbReference type="Pfam" id="PF21183">
    <property type="entry name" value="HAT1_C"/>
    <property type="match status" value="1"/>
</dbReference>
<dbReference type="InterPro" id="IPR016181">
    <property type="entry name" value="Acyl_CoA_acyltransferase"/>
</dbReference>
<evidence type="ECO:0000256" key="3">
    <source>
        <dbReference type="ARBA" id="ARBA00013184"/>
    </source>
</evidence>
<dbReference type="InterPro" id="IPR017380">
    <property type="entry name" value="Hist_AcTrfase_B-typ_cat-su"/>
</dbReference>
<feature type="site" description="Interaction with histone H4 N-terminus" evidence="12">
    <location>
        <position position="189"/>
    </location>
</feature>
<evidence type="ECO:0000313" key="17">
    <source>
        <dbReference type="EMBL" id="SSX23410.1"/>
    </source>
</evidence>
<gene>
    <name evidence="16" type="primary">CSON008944</name>
</gene>
<evidence type="ECO:0000256" key="12">
    <source>
        <dbReference type="PIRSR" id="PIRSR038084-3"/>
    </source>
</evidence>
<evidence type="ECO:0000313" key="16">
    <source>
        <dbReference type="EMBL" id="SSX03044.1"/>
    </source>
</evidence>
<evidence type="ECO:0000256" key="10">
    <source>
        <dbReference type="PIRSR" id="PIRSR038084-1"/>
    </source>
</evidence>
<dbReference type="OMA" id="WTCDAND"/>
<dbReference type="GO" id="GO:0031509">
    <property type="term" value="P:subtelomeric heterochromatin formation"/>
    <property type="evidence" value="ECO:0007669"/>
    <property type="project" value="InterPro"/>
</dbReference>
<dbReference type="InterPro" id="IPR019467">
    <property type="entry name" value="Hat1_N"/>
</dbReference>
<feature type="binding site" evidence="11">
    <location>
        <begin position="239"/>
        <end position="245"/>
    </location>
    <ligand>
        <name>acetyl-CoA</name>
        <dbReference type="ChEBI" id="CHEBI:57288"/>
    </ligand>
</feature>
<evidence type="ECO:0000256" key="11">
    <source>
        <dbReference type="PIRSR" id="PIRSR038084-2"/>
    </source>
</evidence>
<dbReference type="EMBL" id="UFQS01000344">
    <property type="protein sequence ID" value="SSX03044.1"/>
    <property type="molecule type" value="Genomic_DNA"/>
</dbReference>